<evidence type="ECO:0000313" key="7">
    <source>
        <dbReference type="EnsemblMetazoa" id="XP_038065138.1"/>
    </source>
</evidence>
<feature type="disulfide bond" evidence="2">
    <location>
        <begin position="260"/>
        <end position="277"/>
    </location>
</feature>
<evidence type="ECO:0000256" key="1">
    <source>
        <dbReference type="ARBA" id="ARBA00023157"/>
    </source>
</evidence>
<dbReference type="PROSITE" id="PS50835">
    <property type="entry name" value="IG_LIKE"/>
    <property type="match status" value="2"/>
</dbReference>
<proteinExistence type="predicted"/>
<dbReference type="InterPro" id="IPR013783">
    <property type="entry name" value="Ig-like_fold"/>
</dbReference>
<dbReference type="PROSITE" id="PS50026">
    <property type="entry name" value="EGF_3"/>
    <property type="match status" value="1"/>
</dbReference>
<comment type="caution">
    <text evidence="2">Lacks conserved residue(s) required for the propagation of feature annotation.</text>
</comment>
<dbReference type="Gene3D" id="2.60.40.10">
    <property type="entry name" value="Immunoglobulins"/>
    <property type="match status" value="2"/>
</dbReference>
<evidence type="ECO:0000256" key="3">
    <source>
        <dbReference type="SAM" id="MobiDB-lite"/>
    </source>
</evidence>
<accession>A0A914ANF4</accession>
<feature type="compositionally biased region" description="Low complexity" evidence="3">
    <location>
        <begin position="353"/>
        <end position="365"/>
    </location>
</feature>
<dbReference type="EnsemblMetazoa" id="XM_038209210.1">
    <property type="protein sequence ID" value="XP_038065138.1"/>
    <property type="gene ID" value="LOC119735502"/>
</dbReference>
<dbReference type="Pfam" id="PF08205">
    <property type="entry name" value="C2-set_2"/>
    <property type="match status" value="1"/>
</dbReference>
<feature type="domain" description="Ig-like" evidence="6">
    <location>
        <begin position="141"/>
        <end position="251"/>
    </location>
</feature>
<name>A0A914ANF4_PATMI</name>
<reference evidence="7" key="1">
    <citation type="submission" date="2022-11" db="UniProtKB">
        <authorList>
            <consortium name="EnsemblMetazoa"/>
        </authorList>
    </citation>
    <scope>IDENTIFICATION</scope>
</reference>
<keyword evidence="1 2" id="KW-1015">Disulfide bond</keyword>
<sequence length="365" mass="38843">MAEFAVFQIVIVSAFLFGLRGQTVTVNMQSSVYSNPNTDLATLRCDFGIDDPTFSFLTLEWTFGSTLIADFFKTTTPTYYDFCNTPAGRCSATRTSSNSELVLSSLEFPRDQGTYGCRVTYVSGSQTPNKQNTSSLLVVVPAALVTLFNASGGTFTNGSVVKLSSEVSEHIFTCQVQNINPEATFTWTLDGNPVDSGLISNPVHDVGADSLTTSSSNVTLEPKREYGGQELKCKAVNYEDDPGVMISVTLIVDPCDPNPCYNGGTCSVMSDGITATCECPTGFEKPLCETKVPTTPRTTPPEPTQPTGTDGKPTTVPTTTSTTPPEPTQPTGTDGKPTTVPTTPRRTPPEPTQPTGTDGKPTTGK</sequence>
<organism evidence="7 8">
    <name type="scientific">Patiria miniata</name>
    <name type="common">Bat star</name>
    <name type="synonym">Asterina miniata</name>
    <dbReference type="NCBI Taxonomy" id="46514"/>
    <lineage>
        <taxon>Eukaryota</taxon>
        <taxon>Metazoa</taxon>
        <taxon>Echinodermata</taxon>
        <taxon>Eleutherozoa</taxon>
        <taxon>Asterozoa</taxon>
        <taxon>Asteroidea</taxon>
        <taxon>Valvatacea</taxon>
        <taxon>Valvatida</taxon>
        <taxon>Asterinidae</taxon>
        <taxon>Patiria</taxon>
    </lineage>
</organism>
<dbReference type="InterPro" id="IPR000742">
    <property type="entry name" value="EGF"/>
</dbReference>
<dbReference type="SMART" id="SM00181">
    <property type="entry name" value="EGF"/>
    <property type="match status" value="1"/>
</dbReference>
<dbReference type="SUPFAM" id="SSF57196">
    <property type="entry name" value="EGF/Laminin"/>
    <property type="match status" value="1"/>
</dbReference>
<evidence type="ECO:0000259" key="5">
    <source>
        <dbReference type="PROSITE" id="PS50026"/>
    </source>
</evidence>
<dbReference type="SUPFAM" id="SSF48726">
    <property type="entry name" value="Immunoglobulin"/>
    <property type="match status" value="2"/>
</dbReference>
<feature type="disulfide bond" evidence="2">
    <location>
        <begin position="279"/>
        <end position="288"/>
    </location>
</feature>
<feature type="domain" description="EGF-like" evidence="5">
    <location>
        <begin position="251"/>
        <end position="289"/>
    </location>
</feature>
<keyword evidence="2" id="KW-0245">EGF-like domain</keyword>
<protein>
    <submittedName>
        <fullName evidence="7">Uncharacterized protein</fullName>
    </submittedName>
</protein>
<dbReference type="CDD" id="cd00054">
    <property type="entry name" value="EGF_CA"/>
    <property type="match status" value="1"/>
</dbReference>
<dbReference type="OrthoDB" id="6162742at2759"/>
<dbReference type="InterPro" id="IPR013162">
    <property type="entry name" value="CD80_C2-set"/>
</dbReference>
<dbReference type="RefSeq" id="XP_038065138.1">
    <property type="nucleotide sequence ID" value="XM_038209210.1"/>
</dbReference>
<evidence type="ECO:0000256" key="4">
    <source>
        <dbReference type="SAM" id="SignalP"/>
    </source>
</evidence>
<feature type="chain" id="PRO_5037479401" evidence="4">
    <location>
        <begin position="22"/>
        <end position="365"/>
    </location>
</feature>
<dbReference type="Gene3D" id="2.10.25.10">
    <property type="entry name" value="Laminin"/>
    <property type="match status" value="1"/>
</dbReference>
<dbReference type="AlphaFoldDB" id="A0A914ANF4"/>
<keyword evidence="8" id="KW-1185">Reference proteome</keyword>
<evidence type="ECO:0000313" key="8">
    <source>
        <dbReference type="Proteomes" id="UP000887568"/>
    </source>
</evidence>
<dbReference type="GeneID" id="119735502"/>
<dbReference type="InterPro" id="IPR007110">
    <property type="entry name" value="Ig-like_dom"/>
</dbReference>
<feature type="domain" description="Ig-like" evidence="6">
    <location>
        <begin position="22"/>
        <end position="134"/>
    </location>
</feature>
<dbReference type="InterPro" id="IPR036179">
    <property type="entry name" value="Ig-like_dom_sf"/>
</dbReference>
<evidence type="ECO:0000259" key="6">
    <source>
        <dbReference type="PROSITE" id="PS50835"/>
    </source>
</evidence>
<feature type="compositionally biased region" description="Low complexity" evidence="3">
    <location>
        <begin position="305"/>
        <end position="345"/>
    </location>
</feature>
<dbReference type="PROSITE" id="PS01186">
    <property type="entry name" value="EGF_2"/>
    <property type="match status" value="1"/>
</dbReference>
<dbReference type="Proteomes" id="UP000887568">
    <property type="component" value="Unplaced"/>
</dbReference>
<feature type="signal peptide" evidence="4">
    <location>
        <begin position="1"/>
        <end position="21"/>
    </location>
</feature>
<evidence type="ECO:0000256" key="2">
    <source>
        <dbReference type="PROSITE-ProRule" id="PRU00076"/>
    </source>
</evidence>
<dbReference type="Pfam" id="PF00008">
    <property type="entry name" value="EGF"/>
    <property type="match status" value="1"/>
</dbReference>
<feature type="region of interest" description="Disordered" evidence="3">
    <location>
        <begin position="286"/>
        <end position="365"/>
    </location>
</feature>
<keyword evidence="4" id="KW-0732">Signal</keyword>